<organism evidence="1 2">
    <name type="scientific">Calocera viscosa (strain TUFC12733)</name>
    <dbReference type="NCBI Taxonomy" id="1330018"/>
    <lineage>
        <taxon>Eukaryota</taxon>
        <taxon>Fungi</taxon>
        <taxon>Dikarya</taxon>
        <taxon>Basidiomycota</taxon>
        <taxon>Agaricomycotina</taxon>
        <taxon>Dacrymycetes</taxon>
        <taxon>Dacrymycetales</taxon>
        <taxon>Dacrymycetaceae</taxon>
        <taxon>Calocera</taxon>
    </lineage>
</organism>
<protein>
    <submittedName>
        <fullName evidence="1">Uncharacterized protein</fullName>
    </submittedName>
</protein>
<evidence type="ECO:0000313" key="1">
    <source>
        <dbReference type="EMBL" id="KZO91477.1"/>
    </source>
</evidence>
<sequence length="182" mass="20607">MIVGYSATDMNGAGASPVWLQDRILNWKFSRDNTFDMRAIQAWVRGAPPNGPGDTAPAGTPNSLYRHYVPYRWIFEFVTDHLANKTRTEIIAQLQTWFTALNIPQDWGWNNVRQNRFYYDGAVEWAIEAICDVKENIYWGPGQGDGAGTKLDIPNGPTSAAQLRRIETARQTLNRVLGSNFR</sequence>
<dbReference type="OrthoDB" id="4526762at2759"/>
<dbReference type="Proteomes" id="UP000076738">
    <property type="component" value="Unassembled WGS sequence"/>
</dbReference>
<keyword evidence="2" id="KW-1185">Reference proteome</keyword>
<accession>A0A167HCG2</accession>
<dbReference type="EMBL" id="KV417322">
    <property type="protein sequence ID" value="KZO91477.1"/>
    <property type="molecule type" value="Genomic_DNA"/>
</dbReference>
<dbReference type="AlphaFoldDB" id="A0A167HCG2"/>
<name>A0A167HCG2_CALVF</name>
<proteinExistence type="predicted"/>
<reference evidence="1 2" key="1">
    <citation type="journal article" date="2016" name="Mol. Biol. Evol.">
        <title>Comparative Genomics of Early-Diverging Mushroom-Forming Fungi Provides Insights into the Origins of Lignocellulose Decay Capabilities.</title>
        <authorList>
            <person name="Nagy L.G."/>
            <person name="Riley R."/>
            <person name="Tritt A."/>
            <person name="Adam C."/>
            <person name="Daum C."/>
            <person name="Floudas D."/>
            <person name="Sun H."/>
            <person name="Yadav J.S."/>
            <person name="Pangilinan J."/>
            <person name="Larsson K.H."/>
            <person name="Matsuura K."/>
            <person name="Barry K."/>
            <person name="Labutti K."/>
            <person name="Kuo R."/>
            <person name="Ohm R.A."/>
            <person name="Bhattacharya S.S."/>
            <person name="Shirouzu T."/>
            <person name="Yoshinaga Y."/>
            <person name="Martin F.M."/>
            <person name="Grigoriev I.V."/>
            <person name="Hibbett D.S."/>
        </authorList>
    </citation>
    <scope>NUCLEOTIDE SEQUENCE [LARGE SCALE GENOMIC DNA]</scope>
    <source>
        <strain evidence="1 2">TUFC12733</strain>
    </source>
</reference>
<evidence type="ECO:0000313" key="2">
    <source>
        <dbReference type="Proteomes" id="UP000076738"/>
    </source>
</evidence>
<gene>
    <name evidence="1" type="ORF">CALVIDRAFT_568170</name>
</gene>